<accession>R4WDX8</accession>
<feature type="region of interest" description="Disordered" evidence="1">
    <location>
        <begin position="332"/>
        <end position="384"/>
    </location>
</feature>
<feature type="compositionally biased region" description="Basic and acidic residues" evidence="1">
    <location>
        <begin position="243"/>
        <end position="252"/>
    </location>
</feature>
<feature type="region of interest" description="Disordered" evidence="1">
    <location>
        <begin position="1"/>
        <end position="111"/>
    </location>
</feature>
<protein>
    <submittedName>
        <fullName evidence="2">Unkown protein</fullName>
    </submittedName>
</protein>
<feature type="compositionally biased region" description="Polar residues" evidence="1">
    <location>
        <begin position="1"/>
        <end position="11"/>
    </location>
</feature>
<feature type="compositionally biased region" description="Pro residues" evidence="1">
    <location>
        <begin position="187"/>
        <end position="200"/>
    </location>
</feature>
<name>R4WDX8_RIPPE</name>
<sequence>MSAAQEFNFTAPQFVESLGEGDLDDGADKFFDAEEVPSALSEKGQALAKSGSDQITDDKTQLSHDSSQIPLGNGSQDNDENIQPKLNNKLGKDSRRHRMSVKKMTPPSRKNKFMSLAEQVHKFHHATPPRFKRKSGVYRTRSSKILPTIAMSPLLQTKIRSRASTIQPAIVEQRPVLKPLKKVLQAKPPPKPAPKPPTVPKPFNLTDVNKFKKSVKAESTEVKESLNKAVTTIAPANGTNKKKPLEIGKGECPEAGESSQAKKAKSPTNPAKTPQKPVNAKKKTYEIQGDTLSITENWAISGIKTLDKPSTLTKPVPFSFEKRNQERLKAKQLKLEDAKDSNNEGFKAPGAQKHDMKMRPSTVAVHGKTEPKKVIPRASLQHKQ</sequence>
<dbReference type="EMBL" id="AK417959">
    <property type="protein sequence ID" value="BAN21174.1"/>
    <property type="molecule type" value="mRNA"/>
</dbReference>
<feature type="compositionally biased region" description="Polar residues" evidence="1">
    <location>
        <begin position="63"/>
        <end position="76"/>
    </location>
</feature>
<evidence type="ECO:0000313" key="2">
    <source>
        <dbReference type="EMBL" id="BAN21174.1"/>
    </source>
</evidence>
<reference evidence="2" key="1">
    <citation type="journal article" date="2013" name="PLoS ONE">
        <title>Gene expression in gut symbiotic organ of stinkbug affected by extracellular bacterial symbiont.</title>
        <authorList>
            <person name="Futahashi R."/>
            <person name="Tanaka K."/>
            <person name="Tanahashi M."/>
            <person name="Nikoh N."/>
            <person name="Kikuchi Y."/>
            <person name="Lee B.L."/>
            <person name="Fukatsu T."/>
        </authorList>
    </citation>
    <scope>NUCLEOTIDE SEQUENCE</scope>
    <source>
        <tissue evidence="2">Midgut</tissue>
    </source>
</reference>
<proteinExistence type="evidence at transcript level"/>
<dbReference type="AlphaFoldDB" id="R4WDX8"/>
<organism evidence="2">
    <name type="scientific">Riptortus pedestris</name>
    <name type="common">Bean bug</name>
    <dbReference type="NCBI Taxonomy" id="329032"/>
    <lineage>
        <taxon>Eukaryota</taxon>
        <taxon>Metazoa</taxon>
        <taxon>Ecdysozoa</taxon>
        <taxon>Arthropoda</taxon>
        <taxon>Hexapoda</taxon>
        <taxon>Insecta</taxon>
        <taxon>Pterygota</taxon>
        <taxon>Neoptera</taxon>
        <taxon>Paraneoptera</taxon>
        <taxon>Hemiptera</taxon>
        <taxon>Heteroptera</taxon>
        <taxon>Panheteroptera</taxon>
        <taxon>Pentatomomorpha</taxon>
        <taxon>Coreoidea</taxon>
        <taxon>Alydidae</taxon>
        <taxon>Riptortus</taxon>
    </lineage>
</organism>
<feature type="compositionally biased region" description="Polar residues" evidence="1">
    <location>
        <begin position="257"/>
        <end position="272"/>
    </location>
</feature>
<evidence type="ECO:0000256" key="1">
    <source>
        <dbReference type="SAM" id="MobiDB-lite"/>
    </source>
</evidence>
<feature type="compositionally biased region" description="Basic and acidic residues" evidence="1">
    <location>
        <begin position="332"/>
        <end position="342"/>
    </location>
</feature>
<feature type="region of interest" description="Disordered" evidence="1">
    <location>
        <begin position="185"/>
        <end position="205"/>
    </location>
</feature>
<feature type="region of interest" description="Disordered" evidence="1">
    <location>
        <begin position="233"/>
        <end position="284"/>
    </location>
</feature>